<feature type="region of interest" description="Disordered" evidence="1">
    <location>
        <begin position="104"/>
        <end position="131"/>
    </location>
</feature>
<keyword evidence="3" id="KW-1185">Reference proteome</keyword>
<gene>
    <name evidence="2" type="ORF">AMTR_s00099p00112540</name>
</gene>
<proteinExistence type="predicted"/>
<dbReference type="HOGENOM" id="CLU_1930382_0_0_1"/>
<dbReference type="AlphaFoldDB" id="W1NRY3"/>
<protein>
    <submittedName>
        <fullName evidence="2">Uncharacterized protein</fullName>
    </submittedName>
</protein>
<evidence type="ECO:0000313" key="3">
    <source>
        <dbReference type="Proteomes" id="UP000017836"/>
    </source>
</evidence>
<reference evidence="3" key="1">
    <citation type="journal article" date="2013" name="Science">
        <title>The Amborella genome and the evolution of flowering plants.</title>
        <authorList>
            <consortium name="Amborella Genome Project"/>
        </authorList>
    </citation>
    <scope>NUCLEOTIDE SEQUENCE [LARGE SCALE GENOMIC DNA]</scope>
</reference>
<evidence type="ECO:0000256" key="1">
    <source>
        <dbReference type="SAM" id="MobiDB-lite"/>
    </source>
</evidence>
<name>W1NRY3_AMBTC</name>
<sequence length="131" mass="14921">MEKGKMKAKEERPAPTKGNEGRLLSAVHPWLLKKCVSTHRSPQGLSKSDECQRMLGISESFRRPKKKPVTSDPMTCLPDYNKSFEVHTDASRCYAYLTTTSHLRSTKTHRISPRVLMQEGHPNRKLNETEG</sequence>
<feature type="region of interest" description="Disordered" evidence="1">
    <location>
        <begin position="1"/>
        <end position="22"/>
    </location>
</feature>
<dbReference type="Gramene" id="ERM99741">
    <property type="protein sequence ID" value="ERM99741"/>
    <property type="gene ID" value="AMTR_s00099p00112540"/>
</dbReference>
<accession>W1NRY3</accession>
<dbReference type="Proteomes" id="UP000017836">
    <property type="component" value="Unassembled WGS sequence"/>
</dbReference>
<dbReference type="EMBL" id="KI394994">
    <property type="protein sequence ID" value="ERM99741.1"/>
    <property type="molecule type" value="Genomic_DNA"/>
</dbReference>
<feature type="compositionally biased region" description="Basic and acidic residues" evidence="1">
    <location>
        <begin position="1"/>
        <end position="14"/>
    </location>
</feature>
<evidence type="ECO:0000313" key="2">
    <source>
        <dbReference type="EMBL" id="ERM99741.1"/>
    </source>
</evidence>
<feature type="compositionally biased region" description="Basic and acidic residues" evidence="1">
    <location>
        <begin position="121"/>
        <end position="131"/>
    </location>
</feature>
<organism evidence="2 3">
    <name type="scientific">Amborella trichopoda</name>
    <dbReference type="NCBI Taxonomy" id="13333"/>
    <lineage>
        <taxon>Eukaryota</taxon>
        <taxon>Viridiplantae</taxon>
        <taxon>Streptophyta</taxon>
        <taxon>Embryophyta</taxon>
        <taxon>Tracheophyta</taxon>
        <taxon>Spermatophyta</taxon>
        <taxon>Magnoliopsida</taxon>
        <taxon>Amborellales</taxon>
        <taxon>Amborellaceae</taxon>
        <taxon>Amborella</taxon>
    </lineage>
</organism>